<dbReference type="GO" id="GO:0004177">
    <property type="term" value="F:aminopeptidase activity"/>
    <property type="evidence" value="ECO:0007669"/>
    <property type="project" value="UniProtKB-EC"/>
</dbReference>
<dbReference type="GO" id="GO:0006508">
    <property type="term" value="P:proteolysis"/>
    <property type="evidence" value="ECO:0007669"/>
    <property type="project" value="InterPro"/>
</dbReference>
<protein>
    <recommendedName>
        <fullName evidence="3">AB hydrolase-1 domain-containing protein</fullName>
    </recommendedName>
</protein>
<evidence type="ECO:0000313" key="4">
    <source>
        <dbReference type="EMBL" id="PLT28108.1"/>
    </source>
</evidence>
<reference evidence="4 5" key="1">
    <citation type="submission" date="2017-11" db="EMBL/GenBank/DDBJ databases">
        <title>Comparitive Functional Genomics of Dry Heat Resistant strains isolated from the Viking Spacecraft.</title>
        <authorList>
            <person name="Seuylemezian A."/>
            <person name="Cooper K."/>
            <person name="Vaishampayan P."/>
        </authorList>
    </citation>
    <scope>NUCLEOTIDE SEQUENCE [LARGE SCALE GENOMIC DNA]</scope>
    <source>
        <strain evidence="4 5">V1-29</strain>
    </source>
</reference>
<sequence length="86" mass="9723">MMPLVNGEYSIMLNGISHWVKVDGDENNTVPLILIHGGPGGNHYTFERTAGPLLSKKRTVVYYEQRGCGRSEKPDWDEDYTIDLLI</sequence>
<dbReference type="AlphaFoldDB" id="A0A2N5M173"/>
<dbReference type="InterPro" id="IPR000073">
    <property type="entry name" value="AB_hydrolase_1"/>
</dbReference>
<dbReference type="OrthoDB" id="9796770at2"/>
<feature type="domain" description="AB hydrolase-1" evidence="3">
    <location>
        <begin position="31"/>
        <end position="83"/>
    </location>
</feature>
<organism evidence="4 5">
    <name type="scientific">Peribacillus deserti</name>
    <dbReference type="NCBI Taxonomy" id="673318"/>
    <lineage>
        <taxon>Bacteria</taxon>
        <taxon>Bacillati</taxon>
        <taxon>Bacillota</taxon>
        <taxon>Bacilli</taxon>
        <taxon>Bacillales</taxon>
        <taxon>Bacillaceae</taxon>
        <taxon>Peribacillus</taxon>
    </lineage>
</organism>
<gene>
    <name evidence="4" type="ORF">CUU66_20085</name>
</gene>
<dbReference type="SUPFAM" id="SSF53474">
    <property type="entry name" value="alpha/beta-Hydrolases"/>
    <property type="match status" value="1"/>
</dbReference>
<keyword evidence="2" id="KW-0378">Hydrolase</keyword>
<name>A0A2N5M173_9BACI</name>
<keyword evidence="5" id="KW-1185">Reference proteome</keyword>
<dbReference type="Proteomes" id="UP000234748">
    <property type="component" value="Unassembled WGS sequence"/>
</dbReference>
<dbReference type="RefSeq" id="WP_101645183.1">
    <property type="nucleotide sequence ID" value="NZ_PGUY01000065.1"/>
</dbReference>
<comment type="similarity">
    <text evidence="1">Belongs to the peptidase S33 family.</text>
</comment>
<evidence type="ECO:0000256" key="1">
    <source>
        <dbReference type="ARBA" id="ARBA00010088"/>
    </source>
</evidence>
<dbReference type="Gene3D" id="3.40.50.1820">
    <property type="entry name" value="alpha/beta hydrolase"/>
    <property type="match status" value="1"/>
</dbReference>
<accession>A0A2N5M173</accession>
<proteinExistence type="inferred from homology"/>
<evidence type="ECO:0000259" key="3">
    <source>
        <dbReference type="Pfam" id="PF00561"/>
    </source>
</evidence>
<comment type="caution">
    <text evidence="4">The sequence shown here is derived from an EMBL/GenBank/DDBJ whole genome shotgun (WGS) entry which is preliminary data.</text>
</comment>
<evidence type="ECO:0000313" key="5">
    <source>
        <dbReference type="Proteomes" id="UP000234748"/>
    </source>
</evidence>
<evidence type="ECO:0000256" key="2">
    <source>
        <dbReference type="ARBA" id="ARBA00022801"/>
    </source>
</evidence>
<dbReference type="InterPro" id="IPR029058">
    <property type="entry name" value="AB_hydrolase_fold"/>
</dbReference>
<dbReference type="EMBL" id="PGUY01000065">
    <property type="protein sequence ID" value="PLT28108.1"/>
    <property type="molecule type" value="Genomic_DNA"/>
</dbReference>
<dbReference type="InterPro" id="IPR002410">
    <property type="entry name" value="Peptidase_S33"/>
</dbReference>
<dbReference type="PRINTS" id="PR00793">
    <property type="entry name" value="PROAMNOPTASE"/>
</dbReference>
<dbReference type="Pfam" id="PF00561">
    <property type="entry name" value="Abhydrolase_1"/>
    <property type="match status" value="1"/>
</dbReference>